<evidence type="ECO:0000256" key="7">
    <source>
        <dbReference type="PIRSR" id="PIRSR639901-1"/>
    </source>
</evidence>
<comment type="catalytic activity">
    <reaction evidence="6 9">
        <text>lipid IVA (E. coli) + CMP-3-deoxy-beta-D-manno-octulosonate = alpha-Kdo-(2-&gt;6)-lipid IVA (E. coli) + CMP + H(+)</text>
        <dbReference type="Rhea" id="RHEA:28066"/>
        <dbReference type="ChEBI" id="CHEBI:15378"/>
        <dbReference type="ChEBI" id="CHEBI:58603"/>
        <dbReference type="ChEBI" id="CHEBI:60364"/>
        <dbReference type="ChEBI" id="CHEBI:60377"/>
        <dbReference type="ChEBI" id="CHEBI:85987"/>
        <dbReference type="EC" id="2.4.99.12"/>
    </reaction>
</comment>
<accession>A0A4P7P4B2</accession>
<dbReference type="AlphaFoldDB" id="A0A4P7P4B2"/>
<dbReference type="Pfam" id="PF04413">
    <property type="entry name" value="Glycos_transf_N"/>
    <property type="match status" value="1"/>
</dbReference>
<protein>
    <recommendedName>
        <fullName evidence="3 9">3-deoxy-D-manno-octulosonic acid transferase</fullName>
        <shortName evidence="9">Kdo transferase</shortName>
        <ecNumber evidence="2 9">2.4.99.12</ecNumber>
    </recommendedName>
    <alternativeName>
        <fullName evidence="5 9">Lipid IV(A) 3-deoxy-D-manno-octulosonic acid transferase</fullName>
    </alternativeName>
</protein>
<dbReference type="SUPFAM" id="SSF53756">
    <property type="entry name" value="UDP-Glycosyltransferase/glycogen phosphorylase"/>
    <property type="match status" value="1"/>
</dbReference>
<feature type="active site" description="Proton acceptor" evidence="7">
    <location>
        <position position="61"/>
    </location>
</feature>
<dbReference type="Gene3D" id="3.40.50.11720">
    <property type="entry name" value="3-Deoxy-D-manno-octulosonic-acid transferase, N-terminal domain"/>
    <property type="match status" value="1"/>
</dbReference>
<dbReference type="InterPro" id="IPR007507">
    <property type="entry name" value="Glycos_transf_N"/>
</dbReference>
<dbReference type="GO" id="GO:0009245">
    <property type="term" value="P:lipid A biosynthetic process"/>
    <property type="evidence" value="ECO:0007669"/>
    <property type="project" value="TreeGrafter"/>
</dbReference>
<keyword evidence="9" id="KW-0448">Lipopolysaccharide biosynthesis</keyword>
<evidence type="ECO:0000259" key="10">
    <source>
        <dbReference type="Pfam" id="PF04413"/>
    </source>
</evidence>
<organism evidence="11 12">
    <name type="scientific">Hydrogenovibrio crunogenus</name>
    <dbReference type="NCBI Taxonomy" id="39765"/>
    <lineage>
        <taxon>Bacteria</taxon>
        <taxon>Pseudomonadati</taxon>
        <taxon>Pseudomonadota</taxon>
        <taxon>Gammaproteobacteria</taxon>
        <taxon>Thiotrichales</taxon>
        <taxon>Piscirickettsiaceae</taxon>
        <taxon>Hydrogenovibrio</taxon>
    </lineage>
</organism>
<comment type="subcellular location">
    <subcellularLocation>
        <location evidence="9">Cell membrane</location>
    </subcellularLocation>
</comment>
<evidence type="ECO:0000256" key="6">
    <source>
        <dbReference type="ARBA" id="ARBA00049183"/>
    </source>
</evidence>
<dbReference type="RefSeq" id="WP_135796740.1">
    <property type="nucleotide sequence ID" value="NZ_CP032096.1"/>
</dbReference>
<dbReference type="UniPathway" id="UPA00958"/>
<dbReference type="PANTHER" id="PTHR42755">
    <property type="entry name" value="3-DEOXY-MANNO-OCTULOSONATE CYTIDYLYLTRANSFERASE"/>
    <property type="match status" value="1"/>
</dbReference>
<dbReference type="Proteomes" id="UP000296201">
    <property type="component" value="Chromosome"/>
</dbReference>
<comment type="pathway">
    <text evidence="1 9">Bacterial outer membrane biogenesis; LPS core biosynthesis.</text>
</comment>
<dbReference type="Gene3D" id="3.40.50.2000">
    <property type="entry name" value="Glycogen Phosphorylase B"/>
    <property type="match status" value="1"/>
</dbReference>
<evidence type="ECO:0000256" key="5">
    <source>
        <dbReference type="ARBA" id="ARBA00031445"/>
    </source>
</evidence>
<keyword evidence="9" id="KW-1003">Cell membrane</keyword>
<dbReference type="InterPro" id="IPR039901">
    <property type="entry name" value="Kdotransferase"/>
</dbReference>
<comment type="similarity">
    <text evidence="9">Belongs to the glycosyltransferase group 1 family.</text>
</comment>
<keyword evidence="11" id="KW-0328">Glycosyltransferase</keyword>
<keyword evidence="9" id="KW-0472">Membrane</keyword>
<keyword evidence="12" id="KW-1185">Reference proteome</keyword>
<feature type="site" description="Transition state stabilizer" evidence="8">
    <location>
        <position position="128"/>
    </location>
</feature>
<keyword evidence="4 9" id="KW-0808">Transferase</keyword>
<feature type="domain" description="3-deoxy-D-manno-octulosonic-acid transferase N-terminal" evidence="10">
    <location>
        <begin position="34"/>
        <end position="208"/>
    </location>
</feature>
<evidence type="ECO:0000313" key="11">
    <source>
        <dbReference type="EMBL" id="QBZ84212.1"/>
    </source>
</evidence>
<dbReference type="EMBL" id="CP032096">
    <property type="protein sequence ID" value="QBZ84212.1"/>
    <property type="molecule type" value="Genomic_DNA"/>
</dbReference>
<dbReference type="GO" id="GO:0043842">
    <property type="term" value="F:Kdo transferase activity"/>
    <property type="evidence" value="ECO:0007669"/>
    <property type="project" value="UniProtKB-EC"/>
</dbReference>
<reference evidence="11 12" key="1">
    <citation type="submission" date="2018-08" db="EMBL/GenBank/DDBJ databases">
        <title>Horizontal acquisition of hydrogen conversion ability and other habitat adaptations in Hydrogenovibrio crunogenus strains.</title>
        <authorList>
            <person name="Gonnella G."/>
            <person name="Adam N."/>
            <person name="Perner M."/>
        </authorList>
    </citation>
    <scope>NUCLEOTIDE SEQUENCE [LARGE SCALE GENOMIC DNA]</scope>
    <source>
        <strain evidence="11 12">SP-41</strain>
    </source>
</reference>
<dbReference type="PANTHER" id="PTHR42755:SF1">
    <property type="entry name" value="3-DEOXY-D-MANNO-OCTULOSONIC ACID TRANSFERASE, MITOCHONDRIAL-RELATED"/>
    <property type="match status" value="1"/>
</dbReference>
<evidence type="ECO:0000256" key="2">
    <source>
        <dbReference type="ARBA" id="ARBA00012621"/>
    </source>
</evidence>
<sequence length="406" mass="46011">MIYQSLIRLLSPVIILIITVEAFKRRGGKRFLLQRLGFGFSKEPKKEPPSPLWIHCASVGEVKASEPLIKHLIPLEEILITTSTPTGADLVQNLFSDSVHHCYLPFDWPYAIQNFLKTYTPKSLWVVETEIWPNLYRLTNKKGVSITLINARLSRKTLTSPAWLKTTYRKTLQFVSQVLARSQTEADRFMALGCPSDKIKVLDNLKYAGLMDQPHYPAIIKKDYVLAASTHHNEEQQLVAMWLTLNRPELLVIVPRHPKRRDQILKALSPYRKQIAVFSLNEPITDEIQIYLDDQIGALMPLYAHAKLVIMGGAFVPKGGHNVLEPAAVKAPIITGPDMSDFEAETKLLLKQNALIQVNHIEEMEKILPSLLNDEIQRQVMGEAAYQVITSQSHILKDYLKALGVK</sequence>
<name>A0A4P7P4B2_9GAMM</name>
<feature type="site" description="Transition state stabilizer" evidence="8">
    <location>
        <position position="206"/>
    </location>
</feature>
<evidence type="ECO:0000256" key="8">
    <source>
        <dbReference type="PIRSR" id="PIRSR639901-2"/>
    </source>
</evidence>
<gene>
    <name evidence="11" type="primary">waaA_2</name>
    <name evidence="11" type="ORF">GHNINEIG_02289</name>
</gene>
<evidence type="ECO:0000256" key="3">
    <source>
        <dbReference type="ARBA" id="ARBA00019077"/>
    </source>
</evidence>
<dbReference type="GO" id="GO:0005886">
    <property type="term" value="C:plasma membrane"/>
    <property type="evidence" value="ECO:0007669"/>
    <property type="project" value="UniProtKB-SubCell"/>
</dbReference>
<dbReference type="EC" id="2.4.99.12" evidence="2 9"/>
<dbReference type="OrthoDB" id="9789797at2"/>
<evidence type="ECO:0000256" key="1">
    <source>
        <dbReference type="ARBA" id="ARBA00004713"/>
    </source>
</evidence>
<comment type="function">
    <text evidence="9">Involved in lipopolysaccharide (LPS) biosynthesis. Catalyzes the transfer of 3-deoxy-D-manno-octulosonate (Kdo) residue(s) from CMP-Kdo to lipid IV(A), the tetraacyldisaccharide-1,4'-bisphosphate precursor of lipid A.</text>
</comment>
<dbReference type="GO" id="GO:0009244">
    <property type="term" value="P:lipopolysaccharide core region biosynthetic process"/>
    <property type="evidence" value="ECO:0007669"/>
    <property type="project" value="UniProtKB-UniRule"/>
</dbReference>
<evidence type="ECO:0000256" key="4">
    <source>
        <dbReference type="ARBA" id="ARBA00022679"/>
    </source>
</evidence>
<dbReference type="InterPro" id="IPR038107">
    <property type="entry name" value="Glycos_transf_N_sf"/>
</dbReference>
<evidence type="ECO:0000256" key="9">
    <source>
        <dbReference type="RuleBase" id="RU365103"/>
    </source>
</evidence>
<proteinExistence type="inferred from homology"/>
<evidence type="ECO:0000313" key="12">
    <source>
        <dbReference type="Proteomes" id="UP000296201"/>
    </source>
</evidence>